<dbReference type="Proteomes" id="UP000186817">
    <property type="component" value="Unassembled WGS sequence"/>
</dbReference>
<dbReference type="Gene3D" id="3.40.50.150">
    <property type="entry name" value="Vaccinia Virus protein VP39"/>
    <property type="match status" value="1"/>
</dbReference>
<sequence>EHADTGTSIWDGAVALSKFLERQPELVRGRQAGGVHQGVHRQCGGNTLN</sequence>
<feature type="region of interest" description="Disordered" evidence="1">
    <location>
        <begin position="30"/>
        <end position="49"/>
    </location>
</feature>
<dbReference type="OrthoDB" id="411254at2759"/>
<comment type="caution">
    <text evidence="2">The sequence shown here is derived from an EMBL/GenBank/DDBJ whole genome shotgun (WGS) entry which is preliminary data.</text>
</comment>
<keyword evidence="3" id="KW-1185">Reference proteome</keyword>
<dbReference type="AlphaFoldDB" id="A0A1Q9BY62"/>
<dbReference type="EMBL" id="LSRX01002387">
    <property type="protein sequence ID" value="OLP75595.1"/>
    <property type="molecule type" value="Genomic_DNA"/>
</dbReference>
<evidence type="ECO:0000313" key="2">
    <source>
        <dbReference type="EMBL" id="OLP75595.1"/>
    </source>
</evidence>
<feature type="non-terminal residue" evidence="2">
    <location>
        <position position="1"/>
    </location>
</feature>
<name>A0A1Q9BY62_SYMMI</name>
<gene>
    <name evidence="2" type="ORF">AK812_SmicGene44584</name>
</gene>
<organism evidence="2 3">
    <name type="scientific">Symbiodinium microadriaticum</name>
    <name type="common">Dinoflagellate</name>
    <name type="synonym">Zooxanthella microadriatica</name>
    <dbReference type="NCBI Taxonomy" id="2951"/>
    <lineage>
        <taxon>Eukaryota</taxon>
        <taxon>Sar</taxon>
        <taxon>Alveolata</taxon>
        <taxon>Dinophyceae</taxon>
        <taxon>Suessiales</taxon>
        <taxon>Symbiodiniaceae</taxon>
        <taxon>Symbiodinium</taxon>
    </lineage>
</organism>
<dbReference type="InterPro" id="IPR029063">
    <property type="entry name" value="SAM-dependent_MTases_sf"/>
</dbReference>
<protein>
    <submittedName>
        <fullName evidence="2">Uncharacterized protein</fullName>
    </submittedName>
</protein>
<evidence type="ECO:0000256" key="1">
    <source>
        <dbReference type="SAM" id="MobiDB-lite"/>
    </source>
</evidence>
<evidence type="ECO:0000313" key="3">
    <source>
        <dbReference type="Proteomes" id="UP000186817"/>
    </source>
</evidence>
<reference evidence="2 3" key="1">
    <citation type="submission" date="2016-02" db="EMBL/GenBank/DDBJ databases">
        <title>Genome analysis of coral dinoflagellate symbionts highlights evolutionary adaptations to a symbiotic lifestyle.</title>
        <authorList>
            <person name="Aranda M."/>
            <person name="Li Y."/>
            <person name="Liew Y.J."/>
            <person name="Baumgarten S."/>
            <person name="Simakov O."/>
            <person name="Wilson M."/>
            <person name="Piel J."/>
            <person name="Ashoor H."/>
            <person name="Bougouffa S."/>
            <person name="Bajic V.B."/>
            <person name="Ryu T."/>
            <person name="Ravasi T."/>
            <person name="Bayer T."/>
            <person name="Micklem G."/>
            <person name="Kim H."/>
            <person name="Bhak J."/>
            <person name="Lajeunesse T.C."/>
            <person name="Voolstra C.R."/>
        </authorList>
    </citation>
    <scope>NUCLEOTIDE SEQUENCE [LARGE SCALE GENOMIC DNA]</scope>
    <source>
        <strain evidence="2 3">CCMP2467</strain>
    </source>
</reference>
<accession>A0A1Q9BY62</accession>
<proteinExistence type="predicted"/>